<dbReference type="AlphaFoldDB" id="A0A2Z4AEL7"/>
<dbReference type="InterPro" id="IPR001375">
    <property type="entry name" value="Peptidase_S9_cat"/>
</dbReference>
<dbReference type="EMBL" id="CP029803">
    <property type="protein sequence ID" value="AWT59905.1"/>
    <property type="molecule type" value="Genomic_DNA"/>
</dbReference>
<dbReference type="GO" id="GO:0008236">
    <property type="term" value="F:serine-type peptidase activity"/>
    <property type="evidence" value="ECO:0007669"/>
    <property type="project" value="InterPro"/>
</dbReference>
<dbReference type="SUPFAM" id="SSF69322">
    <property type="entry name" value="Tricorn protease domain 2"/>
    <property type="match status" value="1"/>
</dbReference>
<keyword evidence="2" id="KW-0645">Protease</keyword>
<dbReference type="Gene3D" id="3.40.50.1820">
    <property type="entry name" value="alpha/beta hydrolase"/>
    <property type="match status" value="1"/>
</dbReference>
<proteinExistence type="predicted"/>
<sequence length="642" mass="71870">MIAPYGSWNSPISSHHLVEDSIEFGDLRTDGECLYWIESRPEESGRCVILRRSPDGEIKEILQKPYSARSRVHEYGGGAFLVDQGAVYFSNFADQRIYVGQVHCDSKPITKGDGSRYADYVSDVRRNRLIGVREHHYRNSGQVDNEIVGIGHSVSTEDVVLISGSDFYSAPRLSPDGVYLAWLSWSHPNMPWDESELWVAELDDAGYPKGRIKVAGGNRESVQQPCWSEDGVLYFVSDRSNWWNLYQWADGVIERVYNRDAEFGRPQWLLGLMNYGLLDSGSIVCSYTVGGTWFLGKIGKKDRRLKEFDLPFTYFDSIQVLGDRVYCLAGSPEIPLSLIELDLLSKRFLVLRRSMPSSAVKGYTSLPESLEFPTGDGHVVNGNFYPPTNDRFAGPPGTRPPLLVKIHGGPTAATDSVFSMKIQFWTSRGFAVFDINYRGSSGFGREFRNLLNKNWGIADVIDCVMGAQFLVDNGLVDEDKLIIRGGSAGGFTTLSAIAFHDLFKAGASYYGVSDLLNLAKDTHKFEARYLDRLIGPLSESQDNYFDRSPINSLQTVSAPIIFFQGLEDEVVPASQTESMVKALKDKGVPVAYVPFAREQHGFRSAESIIRAHEAELFFYSQVLAFPIDDNFDPVEIFNSKFS</sequence>
<dbReference type="GO" id="GO:0004177">
    <property type="term" value="F:aminopeptidase activity"/>
    <property type="evidence" value="ECO:0007669"/>
    <property type="project" value="UniProtKB-KW"/>
</dbReference>
<feature type="domain" description="Peptidase S9 prolyl oligopeptidase catalytic" evidence="1">
    <location>
        <begin position="418"/>
        <end position="623"/>
    </location>
</feature>
<dbReference type="Gene3D" id="2.120.10.30">
    <property type="entry name" value="TolB, C-terminal domain"/>
    <property type="match status" value="1"/>
</dbReference>
<evidence type="ECO:0000313" key="2">
    <source>
        <dbReference type="EMBL" id="AWT59905.1"/>
    </source>
</evidence>
<dbReference type="InterPro" id="IPR050585">
    <property type="entry name" value="Xaa-Pro_dipeptidyl-ppase/CocE"/>
</dbReference>
<gene>
    <name evidence="2" type="primary">dapb3</name>
    <name evidence="2" type="ORF">DF168_01102</name>
</gene>
<dbReference type="PANTHER" id="PTHR43056:SF5">
    <property type="entry name" value="PEPTIDASE S9 PROLYL OLIGOPEPTIDASE CATALYTIC DOMAIN-CONTAINING PROTEIN"/>
    <property type="match status" value="1"/>
</dbReference>
<dbReference type="PANTHER" id="PTHR43056">
    <property type="entry name" value="PEPTIDASE S9 PROLYL OLIGOPEPTIDASE"/>
    <property type="match status" value="1"/>
</dbReference>
<dbReference type="KEGG" id="mtar:DF168_01102"/>
<accession>A0A2Z4AEL7</accession>
<dbReference type="Proteomes" id="UP000247465">
    <property type="component" value="Chromosome"/>
</dbReference>
<keyword evidence="2" id="KW-0378">Hydrolase</keyword>
<protein>
    <submittedName>
        <fullName evidence="2">Dipeptidyl aminopeptidase BIII</fullName>
        <ecNumber evidence="2">3.4.14.-</ecNumber>
    </submittedName>
</protein>
<dbReference type="SUPFAM" id="SSF53474">
    <property type="entry name" value="alpha/beta-Hydrolases"/>
    <property type="match status" value="1"/>
</dbReference>
<dbReference type="GO" id="GO:0006508">
    <property type="term" value="P:proteolysis"/>
    <property type="evidence" value="ECO:0007669"/>
    <property type="project" value="InterPro"/>
</dbReference>
<name>A0A2Z4AEL7_9BACT</name>
<reference evidence="2 3" key="1">
    <citation type="submission" date="2018-06" db="EMBL/GenBank/DDBJ databases">
        <title>Draft Genome Sequence of a Novel Marine Bacterium Related to the Verrucomicrobia.</title>
        <authorList>
            <person name="Vosseberg J."/>
            <person name="Martijn J."/>
            <person name="Ettema T.J.G."/>
        </authorList>
    </citation>
    <scope>NUCLEOTIDE SEQUENCE [LARGE SCALE GENOMIC DNA]</scope>
    <source>
        <strain evidence="2">TARA_B100001123</strain>
    </source>
</reference>
<dbReference type="InterPro" id="IPR029058">
    <property type="entry name" value="AB_hydrolase_fold"/>
</dbReference>
<evidence type="ECO:0000259" key="1">
    <source>
        <dbReference type="Pfam" id="PF00326"/>
    </source>
</evidence>
<organism evidence="2 3">
    <name type="scientific">Candidatus Moanibacter tarae</name>
    <dbReference type="NCBI Taxonomy" id="2200854"/>
    <lineage>
        <taxon>Bacteria</taxon>
        <taxon>Pseudomonadati</taxon>
        <taxon>Verrucomicrobiota</taxon>
        <taxon>Opitutia</taxon>
        <taxon>Puniceicoccales</taxon>
        <taxon>Puniceicoccales incertae sedis</taxon>
        <taxon>Candidatus Moanibacter</taxon>
    </lineage>
</organism>
<dbReference type="InterPro" id="IPR011042">
    <property type="entry name" value="6-blade_b-propeller_TolB-like"/>
</dbReference>
<dbReference type="EC" id="3.4.14.-" evidence="2"/>
<evidence type="ECO:0000313" key="3">
    <source>
        <dbReference type="Proteomes" id="UP000247465"/>
    </source>
</evidence>
<dbReference type="Pfam" id="PF00326">
    <property type="entry name" value="Peptidase_S9"/>
    <property type="match status" value="1"/>
</dbReference>
<keyword evidence="2" id="KW-0031">Aminopeptidase</keyword>